<name>F3PWX8_9BACE</name>
<reference evidence="1 2" key="1">
    <citation type="submission" date="2011-02" db="EMBL/GenBank/DDBJ databases">
        <authorList>
            <person name="Weinstock G."/>
            <person name="Sodergren E."/>
            <person name="Clifton S."/>
            <person name="Fulton L."/>
            <person name="Fulton B."/>
            <person name="Courtney L."/>
            <person name="Fronick C."/>
            <person name="Harrison M."/>
            <person name="Strong C."/>
            <person name="Farmer C."/>
            <person name="Delahaunty K."/>
            <person name="Markovic C."/>
            <person name="Hall O."/>
            <person name="Minx P."/>
            <person name="Tomlinson C."/>
            <person name="Mitreva M."/>
            <person name="Hou S."/>
            <person name="Chen J."/>
            <person name="Wollam A."/>
            <person name="Pepin K.H."/>
            <person name="Johnson M."/>
            <person name="Bhonagiri V."/>
            <person name="Zhang X."/>
            <person name="Suruliraj S."/>
            <person name="Warren W."/>
            <person name="Chinwalla A."/>
            <person name="Mardis E.R."/>
            <person name="Wilson R.K."/>
        </authorList>
    </citation>
    <scope>NUCLEOTIDE SEQUENCE [LARGE SCALE GENOMIC DNA]</scope>
    <source>
        <strain evidence="1 2">YIT 12057</strain>
    </source>
</reference>
<dbReference type="STRING" id="763034.HMPREF9446_03266"/>
<dbReference type="AlphaFoldDB" id="F3PWX8"/>
<accession>F3PWX8</accession>
<dbReference type="EMBL" id="AFBN01000096">
    <property type="protein sequence ID" value="EGF52057.1"/>
    <property type="molecule type" value="Genomic_DNA"/>
</dbReference>
<dbReference type="HOGENOM" id="CLU_3304708_0_0_10"/>
<gene>
    <name evidence="1" type="ORF">HMPREF9446_03266</name>
</gene>
<comment type="caution">
    <text evidence="1">The sequence shown here is derived from an EMBL/GenBank/DDBJ whole genome shotgun (WGS) entry which is preliminary data.</text>
</comment>
<evidence type="ECO:0000313" key="1">
    <source>
        <dbReference type="EMBL" id="EGF52057.1"/>
    </source>
</evidence>
<dbReference type="Proteomes" id="UP000003416">
    <property type="component" value="Unassembled WGS sequence"/>
</dbReference>
<proteinExistence type="predicted"/>
<protein>
    <submittedName>
        <fullName evidence="1">Conserved domain protein</fullName>
    </submittedName>
</protein>
<evidence type="ECO:0000313" key="2">
    <source>
        <dbReference type="Proteomes" id="UP000003416"/>
    </source>
</evidence>
<keyword evidence="2" id="KW-1185">Reference proteome</keyword>
<organism evidence="1 2">
    <name type="scientific">Bacteroides fluxus YIT 12057</name>
    <dbReference type="NCBI Taxonomy" id="763034"/>
    <lineage>
        <taxon>Bacteria</taxon>
        <taxon>Pseudomonadati</taxon>
        <taxon>Bacteroidota</taxon>
        <taxon>Bacteroidia</taxon>
        <taxon>Bacteroidales</taxon>
        <taxon>Bacteroidaceae</taxon>
        <taxon>Bacteroides</taxon>
    </lineage>
</organism>
<sequence length="39" mass="4587">MSNVLNPLFEQDSRLSIYHFISGTPADRIEKSYLYQPKK</sequence>